<protein>
    <submittedName>
        <fullName evidence="9">Uncharacterized protein</fullName>
    </submittedName>
</protein>
<feature type="transmembrane region" description="Helical" evidence="6">
    <location>
        <begin position="461"/>
        <end position="480"/>
    </location>
</feature>
<dbReference type="PROSITE" id="PS51292">
    <property type="entry name" value="ZF_RING_CH"/>
    <property type="match status" value="1"/>
</dbReference>
<feature type="transmembrane region" description="Helical" evidence="6">
    <location>
        <begin position="289"/>
        <end position="310"/>
    </location>
</feature>
<keyword evidence="10" id="KW-1185">Reference proteome</keyword>
<name>A0A0J0XCM9_9TREE</name>
<keyword evidence="2 4" id="KW-0863">Zinc-finger</keyword>
<feature type="transmembrane region" description="Helical" evidence="6">
    <location>
        <begin position="429"/>
        <end position="449"/>
    </location>
</feature>
<organism evidence="9 10">
    <name type="scientific">Cutaneotrichosporon oleaginosum</name>
    <dbReference type="NCBI Taxonomy" id="879819"/>
    <lineage>
        <taxon>Eukaryota</taxon>
        <taxon>Fungi</taxon>
        <taxon>Dikarya</taxon>
        <taxon>Basidiomycota</taxon>
        <taxon>Agaricomycotina</taxon>
        <taxon>Tremellomycetes</taxon>
        <taxon>Trichosporonales</taxon>
        <taxon>Trichosporonaceae</taxon>
        <taxon>Cutaneotrichosporon</taxon>
    </lineage>
</organism>
<feature type="transmembrane region" description="Helical" evidence="6">
    <location>
        <begin position="400"/>
        <end position="423"/>
    </location>
</feature>
<reference evidence="9 10" key="1">
    <citation type="submission" date="2015-03" db="EMBL/GenBank/DDBJ databases">
        <title>Genomics and transcriptomics of the oil-accumulating basidiomycete yeast T. oleaginosus allow insights into substrate utilization and the diverse evolutionary trajectories of mating systems in fungi.</title>
        <authorList>
            <consortium name="DOE Joint Genome Institute"/>
            <person name="Kourist R."/>
            <person name="Kracht O."/>
            <person name="Bracharz F."/>
            <person name="Lipzen A."/>
            <person name="Nolan M."/>
            <person name="Ohm R."/>
            <person name="Grigoriev I."/>
            <person name="Sun S."/>
            <person name="Heitman J."/>
            <person name="Bruck T."/>
            <person name="Nowrousian M."/>
        </authorList>
    </citation>
    <scope>NUCLEOTIDE SEQUENCE [LARGE SCALE GENOMIC DNA]</scope>
    <source>
        <strain evidence="9 10">IBC0246</strain>
    </source>
</reference>
<evidence type="ECO:0000256" key="6">
    <source>
        <dbReference type="SAM" id="Phobius"/>
    </source>
</evidence>
<dbReference type="OrthoDB" id="264354at2759"/>
<dbReference type="PANTHER" id="PTHR46347:SF1">
    <property type="entry name" value="RING_FYVE_PHD ZINC FINGER SUPERFAMILY PROTEIN"/>
    <property type="match status" value="1"/>
</dbReference>
<keyword evidence="6" id="KW-0472">Membrane</keyword>
<dbReference type="PROSITE" id="PS50089">
    <property type="entry name" value="ZF_RING_2"/>
    <property type="match status" value="1"/>
</dbReference>
<keyword evidence="1" id="KW-0479">Metal-binding</keyword>
<feature type="compositionally biased region" description="Pro residues" evidence="5">
    <location>
        <begin position="19"/>
        <end position="29"/>
    </location>
</feature>
<evidence type="ECO:0000313" key="9">
    <source>
        <dbReference type="EMBL" id="KLT38821.1"/>
    </source>
</evidence>
<dbReference type="RefSeq" id="XP_018275312.1">
    <property type="nucleotide sequence ID" value="XM_018426107.1"/>
</dbReference>
<dbReference type="CDD" id="cd16495">
    <property type="entry name" value="RING_CH-C4HC3_MARCH"/>
    <property type="match status" value="1"/>
</dbReference>
<dbReference type="Proteomes" id="UP000053611">
    <property type="component" value="Unassembled WGS sequence"/>
</dbReference>
<evidence type="ECO:0000313" key="10">
    <source>
        <dbReference type="Proteomes" id="UP000053611"/>
    </source>
</evidence>
<dbReference type="InterPro" id="IPR011016">
    <property type="entry name" value="Znf_RING-CH"/>
</dbReference>
<feature type="compositionally biased region" description="Low complexity" evidence="5">
    <location>
        <begin position="60"/>
        <end position="75"/>
    </location>
</feature>
<feature type="domain" description="RING-type" evidence="7">
    <location>
        <begin position="216"/>
        <end position="270"/>
    </location>
</feature>
<feature type="compositionally biased region" description="Polar residues" evidence="5">
    <location>
        <begin position="121"/>
        <end position="138"/>
    </location>
</feature>
<proteinExistence type="predicted"/>
<feature type="domain" description="RING-CH-type" evidence="8">
    <location>
        <begin position="208"/>
        <end position="276"/>
    </location>
</feature>
<dbReference type="GeneID" id="28986710"/>
<dbReference type="InterPro" id="IPR001841">
    <property type="entry name" value="Znf_RING"/>
</dbReference>
<evidence type="ECO:0000256" key="3">
    <source>
        <dbReference type="ARBA" id="ARBA00022833"/>
    </source>
</evidence>
<accession>A0A0J0XCM9</accession>
<dbReference type="GO" id="GO:0008270">
    <property type="term" value="F:zinc ion binding"/>
    <property type="evidence" value="ECO:0007669"/>
    <property type="project" value="UniProtKB-KW"/>
</dbReference>
<dbReference type="STRING" id="879819.A0A0J0XCM9"/>
<sequence>MSREDDEATVDTLLRHTSPPAPATTPGPSEPAGRAAQAPQSRTGLAEGAEVPPSAREGSRLAPPSLLQPASLPEPSTMPGEPDDLAGRDLNSNLEEQRRERAERLRAAEEAQDVLAPEAVQSDSVEASSASALQSDMETNAVEEGRASSARAENKPEMADGLEGLRRRRPEGAEARPPESTTTATDFPHPAVESVKREAARSASGTTTPAGDEQQCRICFGGREEEMELGRLISPCLCAGSMRYVHVKCINQWRGTGANAKTFMECPQCHHQYSIRRTLVSGLATSKPILLLVTTILFLFITFISGHVLLRYLVVAAEVAAEAEKASTAVREADTKVGGMTRHGDVWESEDGSVIIAAPGLTLIYDVIVEAVDIFLDLAAAAYDMWPRSGRSFHTRASRLALSAVIRLILGLSVLGSLSFLSLLASLSLFAPLQLAYTIFGTGVFRGPLDNLRRRAPNADGILVIIAVAIGVANSVVSVYDVVRAVARKLLSYVETQILEVNPEQARLAREAAARQPHWFDEWVAQRRWRRLAGWYEVFVRLWEWVKDRWRAGVAAVKASVEARVHAAERARGGAEDVLVG</sequence>
<keyword evidence="3" id="KW-0862">Zinc</keyword>
<gene>
    <name evidence="9" type="ORF">CC85DRAFT_314202</name>
</gene>
<dbReference type="SMART" id="SM00744">
    <property type="entry name" value="RINGv"/>
    <property type="match status" value="1"/>
</dbReference>
<evidence type="ECO:0000256" key="2">
    <source>
        <dbReference type="ARBA" id="ARBA00022771"/>
    </source>
</evidence>
<keyword evidence="6" id="KW-0812">Transmembrane</keyword>
<evidence type="ECO:0000256" key="1">
    <source>
        <dbReference type="ARBA" id="ARBA00022723"/>
    </source>
</evidence>
<dbReference type="SUPFAM" id="SSF57850">
    <property type="entry name" value="RING/U-box"/>
    <property type="match status" value="1"/>
</dbReference>
<dbReference type="InterPro" id="IPR013083">
    <property type="entry name" value="Znf_RING/FYVE/PHD"/>
</dbReference>
<evidence type="ECO:0000259" key="8">
    <source>
        <dbReference type="PROSITE" id="PS51292"/>
    </source>
</evidence>
<evidence type="ECO:0000256" key="4">
    <source>
        <dbReference type="PROSITE-ProRule" id="PRU00175"/>
    </source>
</evidence>
<dbReference type="EMBL" id="KQ087281">
    <property type="protein sequence ID" value="KLT38821.1"/>
    <property type="molecule type" value="Genomic_DNA"/>
</dbReference>
<keyword evidence="6" id="KW-1133">Transmembrane helix</keyword>
<feature type="compositionally biased region" description="Basic and acidic residues" evidence="5">
    <location>
        <begin position="95"/>
        <end position="109"/>
    </location>
</feature>
<dbReference type="Pfam" id="PF12906">
    <property type="entry name" value="RINGv"/>
    <property type="match status" value="1"/>
</dbReference>
<dbReference type="PANTHER" id="PTHR46347">
    <property type="entry name" value="RING/FYVE/PHD ZINC FINGER SUPERFAMILY PROTEIN"/>
    <property type="match status" value="1"/>
</dbReference>
<dbReference type="Gene3D" id="3.30.40.10">
    <property type="entry name" value="Zinc/RING finger domain, C3HC4 (zinc finger)"/>
    <property type="match status" value="1"/>
</dbReference>
<evidence type="ECO:0000256" key="5">
    <source>
        <dbReference type="SAM" id="MobiDB-lite"/>
    </source>
</evidence>
<feature type="region of interest" description="Disordered" evidence="5">
    <location>
        <begin position="1"/>
        <end position="191"/>
    </location>
</feature>
<dbReference type="AlphaFoldDB" id="A0A0J0XCM9"/>
<evidence type="ECO:0000259" key="7">
    <source>
        <dbReference type="PROSITE" id="PS50089"/>
    </source>
</evidence>